<keyword evidence="2" id="KW-0732">Signal</keyword>
<keyword evidence="4" id="KW-1185">Reference proteome</keyword>
<feature type="chain" id="PRO_5035889715" evidence="2">
    <location>
        <begin position="25"/>
        <end position="358"/>
    </location>
</feature>
<feature type="transmembrane region" description="Helical" evidence="1">
    <location>
        <begin position="308"/>
        <end position="331"/>
    </location>
</feature>
<dbReference type="Proteomes" id="UP000835052">
    <property type="component" value="Unassembled WGS sequence"/>
</dbReference>
<proteinExistence type="predicted"/>
<keyword evidence="1" id="KW-0812">Transmembrane</keyword>
<dbReference type="AlphaFoldDB" id="A0A8S1HVK2"/>
<sequence>MVVTSSTVLNLIIIVKIVYVGCLSQEYTGLNSSLCWHGDPYRRESYKDTKQSICSFDMEGLEEEGFRPACRFRYSHGTLFNDACDICTIDPSSGDLCHFDAEANDFECCCRTPNCNKYMIFDLLPGFLKPSIGNISNAESDLSFTLLPHDFWTVPFALEQFHHADWYINSNNTCFGGVFDSSQSHYWTYFEYEKCWNMDPTESYCSAYSSEGGDENFLHIRLGCDEDCAKVMKNKKKSYHCWDQVGEKRKRKCCCSGFNCNSELYLKEGFYGAMVRHRAHKENYLTNHLNERDRTRHDFQHYVISKRVFDGLCLTFCILILTAVLMMYTTVRPVRIEKREQSSVNEPSFEILARSAEG</sequence>
<evidence type="ECO:0000256" key="2">
    <source>
        <dbReference type="SAM" id="SignalP"/>
    </source>
</evidence>
<comment type="caution">
    <text evidence="3">The sequence shown here is derived from an EMBL/GenBank/DDBJ whole genome shotgun (WGS) entry which is preliminary data.</text>
</comment>
<keyword evidence="1" id="KW-0472">Membrane</keyword>
<feature type="signal peptide" evidence="2">
    <location>
        <begin position="1"/>
        <end position="24"/>
    </location>
</feature>
<name>A0A8S1HVK2_9PELO</name>
<gene>
    <name evidence="3" type="ORF">CAUJ_LOCUS15788</name>
</gene>
<protein>
    <submittedName>
        <fullName evidence="3">Uncharacterized protein</fullName>
    </submittedName>
</protein>
<organism evidence="3 4">
    <name type="scientific">Caenorhabditis auriculariae</name>
    <dbReference type="NCBI Taxonomy" id="2777116"/>
    <lineage>
        <taxon>Eukaryota</taxon>
        <taxon>Metazoa</taxon>
        <taxon>Ecdysozoa</taxon>
        <taxon>Nematoda</taxon>
        <taxon>Chromadorea</taxon>
        <taxon>Rhabditida</taxon>
        <taxon>Rhabditina</taxon>
        <taxon>Rhabditomorpha</taxon>
        <taxon>Rhabditoidea</taxon>
        <taxon>Rhabditidae</taxon>
        <taxon>Peloderinae</taxon>
        <taxon>Caenorhabditis</taxon>
    </lineage>
</organism>
<reference evidence="3" key="1">
    <citation type="submission" date="2020-10" db="EMBL/GenBank/DDBJ databases">
        <authorList>
            <person name="Kikuchi T."/>
        </authorList>
    </citation>
    <scope>NUCLEOTIDE SEQUENCE</scope>
    <source>
        <strain evidence="3">NKZ352</strain>
    </source>
</reference>
<accession>A0A8S1HVK2</accession>
<dbReference type="EMBL" id="CAJGYM010000212">
    <property type="protein sequence ID" value="CAD6199889.1"/>
    <property type="molecule type" value="Genomic_DNA"/>
</dbReference>
<keyword evidence="1" id="KW-1133">Transmembrane helix</keyword>
<evidence type="ECO:0000256" key="1">
    <source>
        <dbReference type="SAM" id="Phobius"/>
    </source>
</evidence>
<evidence type="ECO:0000313" key="3">
    <source>
        <dbReference type="EMBL" id="CAD6199889.1"/>
    </source>
</evidence>
<evidence type="ECO:0000313" key="4">
    <source>
        <dbReference type="Proteomes" id="UP000835052"/>
    </source>
</evidence>